<evidence type="ECO:0000256" key="1">
    <source>
        <dbReference type="SAM" id="SignalP"/>
    </source>
</evidence>
<proteinExistence type="predicted"/>
<keyword evidence="3" id="KW-1185">Reference proteome</keyword>
<feature type="signal peptide" evidence="1">
    <location>
        <begin position="1"/>
        <end position="26"/>
    </location>
</feature>
<gene>
    <name evidence="2" type="ORF">NOSIN_09020</name>
</gene>
<evidence type="ECO:0000313" key="3">
    <source>
        <dbReference type="Proteomes" id="UP000189004"/>
    </source>
</evidence>
<feature type="chain" id="PRO_5012437584" description="Peptidase inhibitor family I36" evidence="1">
    <location>
        <begin position="27"/>
        <end position="140"/>
    </location>
</feature>
<comment type="caution">
    <text evidence="2">The sequence shown here is derived from an EMBL/GenBank/DDBJ whole genome shotgun (WGS) entry which is preliminary data.</text>
</comment>
<evidence type="ECO:0000313" key="2">
    <source>
        <dbReference type="EMBL" id="OOC53926.1"/>
    </source>
</evidence>
<name>A0A1V3C0A8_9ACTN</name>
<dbReference type="RefSeq" id="WP_143832898.1">
    <property type="nucleotide sequence ID" value="NZ_MCOK01000001.1"/>
</dbReference>
<organism evidence="2 3">
    <name type="scientific">Nocardiopsis sinuspersici</name>
    <dbReference type="NCBI Taxonomy" id="501010"/>
    <lineage>
        <taxon>Bacteria</taxon>
        <taxon>Bacillati</taxon>
        <taxon>Actinomycetota</taxon>
        <taxon>Actinomycetes</taxon>
        <taxon>Streptosporangiales</taxon>
        <taxon>Nocardiopsidaceae</taxon>
        <taxon>Nocardiopsis</taxon>
    </lineage>
</organism>
<dbReference type="AlphaFoldDB" id="A0A1V3C0A8"/>
<dbReference type="EMBL" id="MCOK01000001">
    <property type="protein sequence ID" value="OOC53926.1"/>
    <property type="molecule type" value="Genomic_DNA"/>
</dbReference>
<dbReference type="STRING" id="501010.NOSIN_09020"/>
<protein>
    <recommendedName>
        <fullName evidence="4">Peptidase inhibitor family I36</fullName>
    </recommendedName>
</protein>
<accession>A0A1V3C0A8</accession>
<sequence>MKIKRVMALAMAVAAVAVMNAPAAQAAEAGPAVPLTAAADGKLHVYYDFNRSRHCASWEGYSSDWGKCRNEVSSLWNNGYPGGHDDVWVYWGRNHSGAHRGVHNGVVLNNLRQWTFDANTGKGSGEVLDNNISSHRWTAL</sequence>
<keyword evidence="1" id="KW-0732">Signal</keyword>
<dbReference type="Proteomes" id="UP000189004">
    <property type="component" value="Unassembled WGS sequence"/>
</dbReference>
<reference evidence="3" key="1">
    <citation type="submission" date="2016-08" db="EMBL/GenBank/DDBJ databases">
        <authorList>
            <person name="Tokovenko B."/>
            <person name="Kalinowski J."/>
        </authorList>
    </citation>
    <scope>NUCLEOTIDE SEQUENCE [LARGE SCALE GENOMIC DNA]</scope>
    <source>
        <strain evidence="3">UTMC102</strain>
    </source>
</reference>
<evidence type="ECO:0008006" key="4">
    <source>
        <dbReference type="Google" id="ProtNLM"/>
    </source>
</evidence>
<dbReference type="OrthoDB" id="5195323at2"/>